<sequence>MSTTTKKAIAVIAGIGNGTGVGASSARLFSKCGYRIALIARNPEHLRALADEINTAGGEAEPFPIKSYGATDVQAAFSSITSHFPSSEIRVAIYNAGEGTFKRFFEVTDEDIERSTTTGVVGPFAFSRAAITAFKNNHFSDHIKHPDEGARKRGTLIFTGATASLRGNSFTSIFSVTKFAVRSLSQSLNKEFGPENIHVAHSIIDGGILTDRSRAMKNDPQWEKNADARLHPDSVAKAYKYLVGQDSSAFTWELDLRPAQEKW</sequence>
<dbReference type="Gene3D" id="3.40.50.720">
    <property type="entry name" value="NAD(P)-binding Rossmann-like Domain"/>
    <property type="match status" value="1"/>
</dbReference>
<proteinExistence type="predicted"/>
<dbReference type="PANTHER" id="PTHR43431:SF7">
    <property type="entry name" value="OXIDOREDUCTASE, SHORT CHAIN DEHYDROGENASE_REDUCTASE FAMILY (AFU_ORTHOLOGUE AFUA_5G14000)"/>
    <property type="match status" value="1"/>
</dbReference>
<dbReference type="OrthoDB" id="5399006at2759"/>
<dbReference type="InterPro" id="IPR036291">
    <property type="entry name" value="NAD(P)-bd_dom_sf"/>
</dbReference>
<dbReference type="Proteomes" id="UP000736335">
    <property type="component" value="Unassembled WGS sequence"/>
</dbReference>
<reference evidence="1" key="2">
    <citation type="submission" date="2020-11" db="EMBL/GenBank/DDBJ databases">
        <authorList>
            <consortium name="DOE Joint Genome Institute"/>
            <person name="Kuo A."/>
            <person name="Miyauchi S."/>
            <person name="Kiss E."/>
            <person name="Drula E."/>
            <person name="Kohler A."/>
            <person name="Sanchez-Garcia M."/>
            <person name="Andreopoulos B."/>
            <person name="Barry K.W."/>
            <person name="Bonito G."/>
            <person name="Buee M."/>
            <person name="Carver A."/>
            <person name="Chen C."/>
            <person name="Cichocki N."/>
            <person name="Clum A."/>
            <person name="Culley D."/>
            <person name="Crous P.W."/>
            <person name="Fauchery L."/>
            <person name="Girlanda M."/>
            <person name="Hayes R."/>
            <person name="Keri Z."/>
            <person name="Labutti K."/>
            <person name="Lipzen A."/>
            <person name="Lombard V."/>
            <person name="Magnuson J."/>
            <person name="Maillard F."/>
            <person name="Morin E."/>
            <person name="Murat C."/>
            <person name="Nolan M."/>
            <person name="Ohm R."/>
            <person name="Pangilinan J."/>
            <person name="Pereira M."/>
            <person name="Perotto S."/>
            <person name="Peter M."/>
            <person name="Riley R."/>
            <person name="Sitrit Y."/>
            <person name="Stielow B."/>
            <person name="Szollosi G."/>
            <person name="Zifcakova L."/>
            <person name="Stursova M."/>
            <person name="Spatafora J.W."/>
            <person name="Tedersoo L."/>
            <person name="Vaario L.-M."/>
            <person name="Yamada A."/>
            <person name="Yan M."/>
            <person name="Wang P."/>
            <person name="Xu J."/>
            <person name="Bruns T."/>
            <person name="Baldrian P."/>
            <person name="Vilgalys R."/>
            <person name="Henrissat B."/>
            <person name="Grigoriev I.V."/>
            <person name="Hibbett D."/>
            <person name="Nagy L.G."/>
            <person name="Martin F.M."/>
        </authorList>
    </citation>
    <scope>NUCLEOTIDE SEQUENCE</scope>
    <source>
        <strain evidence="1">UH-Tt-Lm1</strain>
    </source>
</reference>
<dbReference type="PRINTS" id="PR00081">
    <property type="entry name" value="GDHRDH"/>
</dbReference>
<gene>
    <name evidence="1" type="ORF">BJ322DRAFT_1106052</name>
</gene>
<dbReference type="EMBL" id="WIUZ02000004">
    <property type="protein sequence ID" value="KAF9788023.1"/>
    <property type="molecule type" value="Genomic_DNA"/>
</dbReference>
<evidence type="ECO:0000313" key="2">
    <source>
        <dbReference type="Proteomes" id="UP000736335"/>
    </source>
</evidence>
<dbReference type="InterPro" id="IPR002347">
    <property type="entry name" value="SDR_fam"/>
</dbReference>
<organism evidence="1 2">
    <name type="scientific">Thelephora terrestris</name>
    <dbReference type="NCBI Taxonomy" id="56493"/>
    <lineage>
        <taxon>Eukaryota</taxon>
        <taxon>Fungi</taxon>
        <taxon>Dikarya</taxon>
        <taxon>Basidiomycota</taxon>
        <taxon>Agaricomycotina</taxon>
        <taxon>Agaricomycetes</taxon>
        <taxon>Thelephorales</taxon>
        <taxon>Thelephoraceae</taxon>
        <taxon>Thelephora</taxon>
    </lineage>
</organism>
<comment type="caution">
    <text evidence="1">The sequence shown here is derived from an EMBL/GenBank/DDBJ whole genome shotgun (WGS) entry which is preliminary data.</text>
</comment>
<reference evidence="1" key="1">
    <citation type="journal article" date="2020" name="Nat. Commun.">
        <title>Large-scale genome sequencing of mycorrhizal fungi provides insights into the early evolution of symbiotic traits.</title>
        <authorList>
            <person name="Miyauchi S."/>
            <person name="Kiss E."/>
            <person name="Kuo A."/>
            <person name="Drula E."/>
            <person name="Kohler A."/>
            <person name="Sanchez-Garcia M."/>
            <person name="Morin E."/>
            <person name="Andreopoulos B."/>
            <person name="Barry K.W."/>
            <person name="Bonito G."/>
            <person name="Buee M."/>
            <person name="Carver A."/>
            <person name="Chen C."/>
            <person name="Cichocki N."/>
            <person name="Clum A."/>
            <person name="Culley D."/>
            <person name="Crous P.W."/>
            <person name="Fauchery L."/>
            <person name="Girlanda M."/>
            <person name="Hayes R.D."/>
            <person name="Keri Z."/>
            <person name="LaButti K."/>
            <person name="Lipzen A."/>
            <person name="Lombard V."/>
            <person name="Magnuson J."/>
            <person name="Maillard F."/>
            <person name="Murat C."/>
            <person name="Nolan M."/>
            <person name="Ohm R.A."/>
            <person name="Pangilinan J."/>
            <person name="Pereira M.F."/>
            <person name="Perotto S."/>
            <person name="Peter M."/>
            <person name="Pfister S."/>
            <person name="Riley R."/>
            <person name="Sitrit Y."/>
            <person name="Stielow J.B."/>
            <person name="Szollosi G."/>
            <person name="Zifcakova L."/>
            <person name="Stursova M."/>
            <person name="Spatafora J.W."/>
            <person name="Tedersoo L."/>
            <person name="Vaario L.M."/>
            <person name="Yamada A."/>
            <person name="Yan M."/>
            <person name="Wang P."/>
            <person name="Xu J."/>
            <person name="Bruns T."/>
            <person name="Baldrian P."/>
            <person name="Vilgalys R."/>
            <person name="Dunand C."/>
            <person name="Henrissat B."/>
            <person name="Grigoriev I.V."/>
            <person name="Hibbett D."/>
            <person name="Nagy L.G."/>
            <person name="Martin F.M."/>
        </authorList>
    </citation>
    <scope>NUCLEOTIDE SEQUENCE</scope>
    <source>
        <strain evidence="1">UH-Tt-Lm1</strain>
    </source>
</reference>
<accession>A0A9P6HIG2</accession>
<dbReference type="PANTHER" id="PTHR43431">
    <property type="entry name" value="OXIDOREDUCTASE, SHORT CHAIN DEHYDROGENASE/REDUCTASE FAMILY (AFU_ORTHOLOGUE AFUA_5G14000)"/>
    <property type="match status" value="1"/>
</dbReference>
<protein>
    <submittedName>
        <fullName evidence="1">NAD(P)-binding protein</fullName>
    </submittedName>
</protein>
<keyword evidence="2" id="KW-1185">Reference proteome</keyword>
<name>A0A9P6HIG2_9AGAM</name>
<evidence type="ECO:0000313" key="1">
    <source>
        <dbReference type="EMBL" id="KAF9788023.1"/>
    </source>
</evidence>
<dbReference type="Pfam" id="PF00106">
    <property type="entry name" value="adh_short"/>
    <property type="match status" value="1"/>
</dbReference>
<dbReference type="AlphaFoldDB" id="A0A9P6HIG2"/>
<dbReference type="SUPFAM" id="SSF51735">
    <property type="entry name" value="NAD(P)-binding Rossmann-fold domains"/>
    <property type="match status" value="1"/>
</dbReference>